<reference evidence="2 3" key="1">
    <citation type="submission" date="2019-03" db="EMBL/GenBank/DDBJ databases">
        <title>First draft genome of Liparis tanakae, snailfish: a comprehensive survey of snailfish specific genes.</title>
        <authorList>
            <person name="Kim W."/>
            <person name="Song I."/>
            <person name="Jeong J.-H."/>
            <person name="Kim D."/>
            <person name="Kim S."/>
            <person name="Ryu S."/>
            <person name="Song J.Y."/>
            <person name="Lee S.K."/>
        </authorList>
    </citation>
    <scope>NUCLEOTIDE SEQUENCE [LARGE SCALE GENOMIC DNA]</scope>
    <source>
        <tissue evidence="2">Muscle</tissue>
    </source>
</reference>
<accession>A0A4Z2IKS3</accession>
<dbReference type="EMBL" id="SRLO01000079">
    <property type="protein sequence ID" value="TNN77832.1"/>
    <property type="molecule type" value="Genomic_DNA"/>
</dbReference>
<evidence type="ECO:0000256" key="1">
    <source>
        <dbReference type="SAM" id="MobiDB-lite"/>
    </source>
</evidence>
<dbReference type="Proteomes" id="UP000314294">
    <property type="component" value="Unassembled WGS sequence"/>
</dbReference>
<evidence type="ECO:0000313" key="2">
    <source>
        <dbReference type="EMBL" id="TNN77832.1"/>
    </source>
</evidence>
<evidence type="ECO:0000313" key="3">
    <source>
        <dbReference type="Proteomes" id="UP000314294"/>
    </source>
</evidence>
<name>A0A4Z2IKS3_9TELE</name>
<proteinExistence type="predicted"/>
<feature type="region of interest" description="Disordered" evidence="1">
    <location>
        <begin position="71"/>
        <end position="91"/>
    </location>
</feature>
<protein>
    <submittedName>
        <fullName evidence="2">Uncharacterized protein</fullName>
    </submittedName>
</protein>
<comment type="caution">
    <text evidence="2">The sequence shown here is derived from an EMBL/GenBank/DDBJ whole genome shotgun (WGS) entry which is preliminary data.</text>
</comment>
<gene>
    <name evidence="2" type="ORF">EYF80_011889</name>
</gene>
<sequence>MSSPASTKTPSTNRGTREKLCWVHCLPSSKLTLCIGTVEFGLVAFYPRGEHGEDLRLIPTDACIHTGNIMRDAEEGGGGRMPPRSGGLQRCDTRPRKLLPRLICSMILATA</sequence>
<organism evidence="2 3">
    <name type="scientific">Liparis tanakae</name>
    <name type="common">Tanaka's snailfish</name>
    <dbReference type="NCBI Taxonomy" id="230148"/>
    <lineage>
        <taxon>Eukaryota</taxon>
        <taxon>Metazoa</taxon>
        <taxon>Chordata</taxon>
        <taxon>Craniata</taxon>
        <taxon>Vertebrata</taxon>
        <taxon>Euteleostomi</taxon>
        <taxon>Actinopterygii</taxon>
        <taxon>Neopterygii</taxon>
        <taxon>Teleostei</taxon>
        <taxon>Neoteleostei</taxon>
        <taxon>Acanthomorphata</taxon>
        <taxon>Eupercaria</taxon>
        <taxon>Perciformes</taxon>
        <taxon>Cottioidei</taxon>
        <taxon>Cottales</taxon>
        <taxon>Liparidae</taxon>
        <taxon>Liparis</taxon>
    </lineage>
</organism>
<keyword evidence="3" id="KW-1185">Reference proteome</keyword>
<dbReference type="AlphaFoldDB" id="A0A4Z2IKS3"/>